<dbReference type="Proteomes" id="UP000741863">
    <property type="component" value="Unassembled WGS sequence"/>
</dbReference>
<dbReference type="Gene3D" id="3.30.2130.30">
    <property type="match status" value="1"/>
</dbReference>
<dbReference type="InterPro" id="IPR000241">
    <property type="entry name" value="RlmKL-like_Mtase"/>
</dbReference>
<proteinExistence type="predicted"/>
<dbReference type="GO" id="GO:0032259">
    <property type="term" value="P:methylation"/>
    <property type="evidence" value="ECO:0007669"/>
    <property type="project" value="UniProtKB-KW"/>
</dbReference>
<dbReference type="InterPro" id="IPR053943">
    <property type="entry name" value="RlmKL-like_Mtase_CS"/>
</dbReference>
<organism evidence="5 6">
    <name type="scientific">Geomicrobium sediminis</name>
    <dbReference type="NCBI Taxonomy" id="1347788"/>
    <lineage>
        <taxon>Bacteria</taxon>
        <taxon>Bacillati</taxon>
        <taxon>Bacillota</taxon>
        <taxon>Bacilli</taxon>
        <taxon>Bacillales</taxon>
        <taxon>Geomicrobium</taxon>
    </lineage>
</organism>
<dbReference type="PROSITE" id="PS51165">
    <property type="entry name" value="THUMP"/>
    <property type="match status" value="1"/>
</dbReference>
<dbReference type="InterPro" id="IPR054170">
    <property type="entry name" value="RlmL_1st"/>
</dbReference>
<dbReference type="EMBL" id="JAFBEC010000007">
    <property type="protein sequence ID" value="MBM7633374.1"/>
    <property type="molecule type" value="Genomic_DNA"/>
</dbReference>
<dbReference type="EC" id="2.1.1.-" evidence="5"/>
<sequence>MSETYTFIATATMGLESIVAKEIKALGYKTTVENGKVMWDGPIESMIEANLWVRTSDRIKLVVGEFDAFTFDELFEKTKALPWEDFIPVYGEFPVDGRSVKSTLFSISDCQRIVKKAVVERLKETYNQEWFKEDGPKFQLEVALLKDKATLTIDTSGDGLHKRGYRRLHNRAPLKETLAAALISLTNWRYDEPFLDPFCGSGTIPIEAALMAKNIAPGLYRNFESEQWPWIDENLWAEARERAKAKIVDREIQIYGSDHDRELIELSRENAKLAHVPEIQFERNAVQDLKAPAERGILVANPPYGTRLEDEKTVKRIYTQLGDVVQDHFPFWSVYVITANEQFEEAYGEKATKKRKLYNGNIKTDYYQFWAKRK</sequence>
<reference evidence="5 6" key="1">
    <citation type="submission" date="2021-01" db="EMBL/GenBank/DDBJ databases">
        <title>Genomic Encyclopedia of Type Strains, Phase IV (KMG-IV): sequencing the most valuable type-strain genomes for metagenomic binning, comparative biology and taxonomic classification.</title>
        <authorList>
            <person name="Goeker M."/>
        </authorList>
    </citation>
    <scope>NUCLEOTIDE SEQUENCE [LARGE SCALE GENOMIC DNA]</scope>
    <source>
        <strain evidence="5 6">DSM 25540</strain>
    </source>
</reference>
<comment type="caution">
    <text evidence="5">The sequence shown here is derived from an EMBL/GenBank/DDBJ whole genome shotgun (WGS) entry which is preliminary data.</text>
</comment>
<dbReference type="Pfam" id="PF22020">
    <property type="entry name" value="RlmL_1st"/>
    <property type="match status" value="1"/>
</dbReference>
<feature type="domain" description="THUMP" evidence="4">
    <location>
        <begin position="45"/>
        <end position="155"/>
    </location>
</feature>
<dbReference type="SUPFAM" id="SSF53335">
    <property type="entry name" value="S-adenosyl-L-methionine-dependent methyltransferases"/>
    <property type="match status" value="1"/>
</dbReference>
<name>A0ABS2PDH1_9BACL</name>
<dbReference type="GO" id="GO:0008168">
    <property type="term" value="F:methyltransferase activity"/>
    <property type="evidence" value="ECO:0007669"/>
    <property type="project" value="UniProtKB-KW"/>
</dbReference>
<evidence type="ECO:0000259" key="4">
    <source>
        <dbReference type="PROSITE" id="PS51165"/>
    </source>
</evidence>
<dbReference type="Pfam" id="PF01170">
    <property type="entry name" value="UPF0020"/>
    <property type="match status" value="1"/>
</dbReference>
<dbReference type="RefSeq" id="WP_204698004.1">
    <property type="nucleotide sequence ID" value="NZ_JAFBEC010000007.1"/>
</dbReference>
<evidence type="ECO:0000313" key="6">
    <source>
        <dbReference type="Proteomes" id="UP000741863"/>
    </source>
</evidence>
<evidence type="ECO:0000256" key="2">
    <source>
        <dbReference type="ARBA" id="ARBA00022679"/>
    </source>
</evidence>
<evidence type="ECO:0000313" key="5">
    <source>
        <dbReference type="EMBL" id="MBM7633374.1"/>
    </source>
</evidence>
<keyword evidence="3" id="KW-0694">RNA-binding</keyword>
<dbReference type="PANTHER" id="PTHR47313">
    <property type="entry name" value="RIBOSOMAL RNA LARGE SUBUNIT METHYLTRANSFERASE K/L"/>
    <property type="match status" value="1"/>
</dbReference>
<dbReference type="PROSITE" id="PS01261">
    <property type="entry name" value="UPF0020"/>
    <property type="match status" value="1"/>
</dbReference>
<protein>
    <submittedName>
        <fullName evidence="5">N6-adenine-specific DNA methylase</fullName>
        <ecNumber evidence="5">2.1.1.-</ecNumber>
    </submittedName>
</protein>
<evidence type="ECO:0000256" key="1">
    <source>
        <dbReference type="ARBA" id="ARBA00022603"/>
    </source>
</evidence>
<dbReference type="InterPro" id="IPR002052">
    <property type="entry name" value="DNA_methylase_N6_adenine_CS"/>
</dbReference>
<dbReference type="CDD" id="cd11715">
    <property type="entry name" value="THUMP_AdoMetMT"/>
    <property type="match status" value="1"/>
</dbReference>
<evidence type="ECO:0000256" key="3">
    <source>
        <dbReference type="PROSITE-ProRule" id="PRU00529"/>
    </source>
</evidence>
<dbReference type="PROSITE" id="PS00092">
    <property type="entry name" value="N6_MTASE"/>
    <property type="match status" value="1"/>
</dbReference>
<dbReference type="InterPro" id="IPR029063">
    <property type="entry name" value="SAM-dependent_MTases_sf"/>
</dbReference>
<gene>
    <name evidence="5" type="ORF">JOD17_002468</name>
</gene>
<keyword evidence="1 5" id="KW-0489">Methyltransferase</keyword>
<dbReference type="Pfam" id="PF02926">
    <property type="entry name" value="THUMP"/>
    <property type="match status" value="1"/>
</dbReference>
<dbReference type="InterPro" id="IPR004114">
    <property type="entry name" value="THUMP_dom"/>
</dbReference>
<keyword evidence="2 5" id="KW-0808">Transferase</keyword>
<dbReference type="PANTHER" id="PTHR47313:SF1">
    <property type="entry name" value="RIBOSOMAL RNA LARGE SUBUNIT METHYLTRANSFERASE K_L"/>
    <property type="match status" value="1"/>
</dbReference>
<keyword evidence="6" id="KW-1185">Reference proteome</keyword>
<accession>A0ABS2PDH1</accession>
<dbReference type="Gene3D" id="3.40.50.150">
    <property type="entry name" value="Vaccinia Virus protein VP39"/>
    <property type="match status" value="1"/>
</dbReference>
<dbReference type="SMART" id="SM00981">
    <property type="entry name" value="THUMP"/>
    <property type="match status" value="1"/>
</dbReference>